<reference evidence="1 2" key="1">
    <citation type="journal article" date="2022" name="G3 (Bethesda)">
        <title>Whole-genome sequence and methylome profiling of the almond [Prunus dulcis (Mill.) D.A. Webb] cultivar 'Nonpareil'.</title>
        <authorList>
            <person name="D'Amico-Willman K.M."/>
            <person name="Ouma W.Z."/>
            <person name="Meulia T."/>
            <person name="Sideli G.M."/>
            <person name="Gradziel T.M."/>
            <person name="Fresnedo-Ramirez J."/>
        </authorList>
    </citation>
    <scope>NUCLEOTIDE SEQUENCE [LARGE SCALE GENOMIC DNA]</scope>
    <source>
        <strain evidence="1">Clone GOH B32 T37-40</strain>
    </source>
</reference>
<comment type="caution">
    <text evidence="1">The sequence shown here is derived from an EMBL/GenBank/DDBJ whole genome shotgun (WGS) entry which is preliminary data.</text>
</comment>
<dbReference type="AlphaFoldDB" id="A0AAD4VEM8"/>
<organism evidence="1 2">
    <name type="scientific">Prunus dulcis</name>
    <name type="common">Almond</name>
    <name type="synonym">Amygdalus dulcis</name>
    <dbReference type="NCBI Taxonomy" id="3755"/>
    <lineage>
        <taxon>Eukaryota</taxon>
        <taxon>Viridiplantae</taxon>
        <taxon>Streptophyta</taxon>
        <taxon>Embryophyta</taxon>
        <taxon>Tracheophyta</taxon>
        <taxon>Spermatophyta</taxon>
        <taxon>Magnoliopsida</taxon>
        <taxon>eudicotyledons</taxon>
        <taxon>Gunneridae</taxon>
        <taxon>Pentapetalae</taxon>
        <taxon>rosids</taxon>
        <taxon>fabids</taxon>
        <taxon>Rosales</taxon>
        <taxon>Rosaceae</taxon>
        <taxon>Amygdaloideae</taxon>
        <taxon>Amygdaleae</taxon>
        <taxon>Prunus</taxon>
    </lineage>
</organism>
<accession>A0AAD4VEM8</accession>
<gene>
    <name evidence="1" type="ORF">L3X38_032185</name>
</gene>
<evidence type="ECO:0000313" key="2">
    <source>
        <dbReference type="Proteomes" id="UP001054821"/>
    </source>
</evidence>
<dbReference type="Proteomes" id="UP001054821">
    <property type="component" value="Chromosome 6"/>
</dbReference>
<dbReference type="EMBL" id="JAJFAZ020000006">
    <property type="protein sequence ID" value="KAI5323113.1"/>
    <property type="molecule type" value="Genomic_DNA"/>
</dbReference>
<keyword evidence="2" id="KW-1185">Reference proteome</keyword>
<proteinExistence type="predicted"/>
<protein>
    <recommendedName>
        <fullName evidence="3">Mitochondrial protein</fullName>
    </recommendedName>
</protein>
<evidence type="ECO:0008006" key="3">
    <source>
        <dbReference type="Google" id="ProtNLM"/>
    </source>
</evidence>
<sequence length="125" mass="14379">MPKGSTTLQCFHETTCGVSGQGLVYTLSTREFLIDMGNNSKKVQIKRGPIETREFEMEDLGALKYFLGIEKVRSKTGIFLSQRKYLMDLLTETRMLGCKPTDTLIEMNHKLCEDMDRLLTNKEQY</sequence>
<evidence type="ECO:0000313" key="1">
    <source>
        <dbReference type="EMBL" id="KAI5323113.1"/>
    </source>
</evidence>
<name>A0AAD4VEM8_PRUDU</name>